<feature type="region of interest" description="Disordered" evidence="1">
    <location>
        <begin position="1"/>
        <end position="20"/>
    </location>
</feature>
<accession>A0A1X1VSP1</accession>
<reference evidence="2 3" key="1">
    <citation type="submission" date="2016-01" db="EMBL/GenBank/DDBJ databases">
        <title>The new phylogeny of the genus Mycobacterium.</title>
        <authorList>
            <person name="Tarcisio F."/>
            <person name="Conor M."/>
            <person name="Antonella G."/>
            <person name="Elisabetta G."/>
            <person name="Giulia F.S."/>
            <person name="Sara T."/>
            <person name="Anna F."/>
            <person name="Clotilde B."/>
            <person name="Roberto B."/>
            <person name="Veronica D.S."/>
            <person name="Fabio R."/>
            <person name="Monica P."/>
            <person name="Olivier J."/>
            <person name="Enrico T."/>
            <person name="Nicola S."/>
        </authorList>
    </citation>
    <scope>NUCLEOTIDE SEQUENCE [LARGE SCALE GENOMIC DNA]</scope>
    <source>
        <strain evidence="2 3">DSM 44160</strain>
    </source>
</reference>
<gene>
    <name evidence="2" type="ORF">AWC08_04135</name>
</gene>
<dbReference type="AlphaFoldDB" id="A0A1X1VSP1"/>
<dbReference type="EMBL" id="LQOY01000215">
    <property type="protein sequence ID" value="ORV72074.1"/>
    <property type="molecule type" value="Genomic_DNA"/>
</dbReference>
<keyword evidence="3" id="KW-1185">Reference proteome</keyword>
<feature type="compositionally biased region" description="Basic and acidic residues" evidence="1">
    <location>
        <begin position="1"/>
        <end position="10"/>
    </location>
</feature>
<protein>
    <submittedName>
        <fullName evidence="2">Uncharacterized protein</fullName>
    </submittedName>
</protein>
<evidence type="ECO:0000313" key="3">
    <source>
        <dbReference type="Proteomes" id="UP000193928"/>
    </source>
</evidence>
<evidence type="ECO:0000256" key="1">
    <source>
        <dbReference type="SAM" id="MobiDB-lite"/>
    </source>
</evidence>
<sequence>MPRRGDHQREFPPVPEQPAPAARIGIRMARATNRSGTLREVTFDPNEFRCARLAGELADEWADYAETSKISHDSVAHGQRSIRHFCTKVDLLLGEDAHRASLNGQHPDVAAVLDEWERSLPTGYPAGSTTPAGFARSVRALIARRAQHEQRPVTPNLRRLVDGAIGVPAGSSQELDEFSRTDKRAVVRAAWAWAHQLDTRLADGWASAARGRHPAEHGWTDVTNLLWGLARQQITPTQIRENLPVFARWPAELRACIEQSGRPIYPGLAKMLLVRWLVSQLYPAHLDLHPYRVLLVAATGHAPEEVTALTDTDVEFLPSGVRLTLIKRRAQQVRHRTFGTEACPDTVGEPVDFTDRPHREVSAIIRRLMHVTEQARLRAPGTAGRLFVAASVTQAYELRIAWWAANKERSGFLDWLAGAGVTVEGAPDIRRLRKSTKVEKAIAFGGRIADAANDHHVEVFRGHYAQGTTLRVMSGQVISTAQDHWFSTALQGPTVLTSSTDVLDAPDPAATLGLTRQQAEDIRRGALDMGLTQCSDPHNSPYGRSGELCPVAPLRCLECRNAWILPSDLPQLLLFAEHLDRLRLRLSPQHFAELWGQSHANLQAVLAERTDEEKALAGKHIEAGEADLHLPLAADVEFDR</sequence>
<dbReference type="RefSeq" id="WP_069432775.1">
    <property type="nucleotide sequence ID" value="NZ_JACKSU010000086.1"/>
</dbReference>
<comment type="caution">
    <text evidence="2">The sequence shown here is derived from an EMBL/GenBank/DDBJ whole genome shotgun (WGS) entry which is preliminary data.</text>
</comment>
<proteinExistence type="predicted"/>
<organism evidence="2 3">
    <name type="scientific">Mycobacterium gordonae</name>
    <dbReference type="NCBI Taxonomy" id="1778"/>
    <lineage>
        <taxon>Bacteria</taxon>
        <taxon>Bacillati</taxon>
        <taxon>Actinomycetota</taxon>
        <taxon>Actinomycetes</taxon>
        <taxon>Mycobacteriales</taxon>
        <taxon>Mycobacteriaceae</taxon>
        <taxon>Mycobacterium</taxon>
    </lineage>
</organism>
<dbReference type="Proteomes" id="UP000193928">
    <property type="component" value="Unassembled WGS sequence"/>
</dbReference>
<evidence type="ECO:0000313" key="2">
    <source>
        <dbReference type="EMBL" id="ORV72074.1"/>
    </source>
</evidence>
<name>A0A1X1VSP1_MYCGO</name>